<comment type="caution">
    <text evidence="2">The sequence shown here is derived from an EMBL/GenBank/DDBJ whole genome shotgun (WGS) entry which is preliminary data.</text>
</comment>
<gene>
    <name evidence="2" type="ORF">C7H79_03270</name>
</gene>
<keyword evidence="1" id="KW-0472">Membrane</keyword>
<keyword evidence="3" id="KW-1185">Reference proteome</keyword>
<reference evidence="2 3" key="1">
    <citation type="submission" date="2018-03" db="EMBL/GenBank/DDBJ databases">
        <title>Draft genome of Nitrosomonas supralitoralis APG5.</title>
        <authorList>
            <person name="Urakawa H."/>
            <person name="Lopez J.V."/>
        </authorList>
    </citation>
    <scope>NUCLEOTIDE SEQUENCE [LARGE SCALE GENOMIC DNA]</scope>
    <source>
        <strain evidence="2 3">APG5</strain>
    </source>
</reference>
<accession>A0A2P7NY59</accession>
<evidence type="ECO:0000256" key="1">
    <source>
        <dbReference type="SAM" id="Phobius"/>
    </source>
</evidence>
<evidence type="ECO:0000313" key="2">
    <source>
        <dbReference type="EMBL" id="PSJ18405.1"/>
    </source>
</evidence>
<dbReference type="RefSeq" id="WP_106705865.1">
    <property type="nucleotide sequence ID" value="NZ_PXXU01000006.1"/>
</dbReference>
<name>A0A2P7NY59_9PROT</name>
<protein>
    <submittedName>
        <fullName evidence="2">DUF4389 domain-containing protein</fullName>
    </submittedName>
</protein>
<sequence>MEEEIKQRLQNKYFWQRGLYILFFIFIYGLSNSLIIAIVLFQYVTLIVTGKTNPLLLGFSQNLSAYIHQIISFLSFNADLRPFPFSAWPQEADSNSKCNL</sequence>
<dbReference type="Proteomes" id="UP000241912">
    <property type="component" value="Unassembled WGS sequence"/>
</dbReference>
<dbReference type="InterPro" id="IPR025498">
    <property type="entry name" value="DUF4389"/>
</dbReference>
<keyword evidence="1" id="KW-0812">Transmembrane</keyword>
<dbReference type="Pfam" id="PF14333">
    <property type="entry name" value="DUF4389"/>
    <property type="match status" value="1"/>
</dbReference>
<proteinExistence type="predicted"/>
<feature type="transmembrane region" description="Helical" evidence="1">
    <location>
        <begin position="20"/>
        <end position="43"/>
    </location>
</feature>
<dbReference type="EMBL" id="PXXU01000006">
    <property type="protein sequence ID" value="PSJ18405.1"/>
    <property type="molecule type" value="Genomic_DNA"/>
</dbReference>
<dbReference type="AlphaFoldDB" id="A0A2P7NY59"/>
<evidence type="ECO:0000313" key="3">
    <source>
        <dbReference type="Proteomes" id="UP000241912"/>
    </source>
</evidence>
<keyword evidence="1" id="KW-1133">Transmembrane helix</keyword>
<dbReference type="OrthoDB" id="5766995at2"/>
<organism evidence="2 3">
    <name type="scientific">Nitrosomonas supralitoralis</name>
    <dbReference type="NCBI Taxonomy" id="2116706"/>
    <lineage>
        <taxon>Bacteria</taxon>
        <taxon>Pseudomonadati</taxon>
        <taxon>Pseudomonadota</taxon>
        <taxon>Betaproteobacteria</taxon>
        <taxon>Nitrosomonadales</taxon>
        <taxon>Nitrosomonadaceae</taxon>
        <taxon>Nitrosomonas</taxon>
    </lineage>
</organism>